<dbReference type="InterPro" id="IPR007709">
    <property type="entry name" value="N-FG_amidohydro"/>
</dbReference>
<evidence type="ECO:0000313" key="2">
    <source>
        <dbReference type="Proteomes" id="UP000464674"/>
    </source>
</evidence>
<dbReference type="Pfam" id="PF05013">
    <property type="entry name" value="FGase"/>
    <property type="match status" value="1"/>
</dbReference>
<keyword evidence="1" id="KW-0378">Hydrolase</keyword>
<dbReference type="GO" id="GO:0016787">
    <property type="term" value="F:hydrolase activity"/>
    <property type="evidence" value="ECO:0007669"/>
    <property type="project" value="UniProtKB-KW"/>
</dbReference>
<sequence length="259" mass="28811">MRLSDPPEVLNETSDKPCILVVDHATNYIPPDYAGLGLSDNVLSKHIAFDIGIGPVARQVARQAGVATILAPCSRLLVDPNRWVEEPGCIPEISDGIRIEANESLCADSRAARLERFFWPYHERISTILARLTRQHPRVVFLGLHSCTRVLGDMQRIGDAGTFWHENDALSRIIVERLTNRFGLKACGNYPYNGEDGSFTIDYHTWGQGHLTCGLEILNDRLRTPDQIAQWSERLCDILHTAMAGLEVNSPDLLASTAL</sequence>
<dbReference type="OrthoDB" id="9815326at2"/>
<gene>
    <name evidence="1" type="ORF">FMA36_06365</name>
</gene>
<protein>
    <submittedName>
        <fullName evidence="1">N-formylglutamate amidohydrolase</fullName>
    </submittedName>
</protein>
<name>A0A857FLN4_KOMXY</name>
<dbReference type="RefSeq" id="WP_159261630.1">
    <property type="nucleotide sequence ID" value="NZ_CP041348.1"/>
</dbReference>
<reference evidence="1 2" key="1">
    <citation type="journal article" date="2020" name="Carbohydr. Polym.">
        <title>Characterization and optimization of production of bacterial cellulose from strain CGMCC 17276 based on whole-genome analysis.</title>
        <authorList>
            <person name="Lu T."/>
            <person name="Gao H."/>
            <person name="Liao B."/>
            <person name="Wu J."/>
            <person name="Zhang W."/>
            <person name="Huang J."/>
            <person name="Liu M."/>
            <person name="Huang J."/>
            <person name="Chang Z."/>
            <person name="Jin M."/>
            <person name="Yi Z."/>
            <person name="Jiang D."/>
        </authorList>
    </citation>
    <scope>NUCLEOTIDE SEQUENCE [LARGE SCALE GENOMIC DNA]</scope>
    <source>
        <strain evidence="1 2">CGMCC 17276</strain>
    </source>
</reference>
<proteinExistence type="predicted"/>
<accession>A0A857FLN4</accession>
<dbReference type="Gene3D" id="3.40.630.40">
    <property type="entry name" value="Zn-dependent exopeptidases"/>
    <property type="match status" value="1"/>
</dbReference>
<evidence type="ECO:0000313" key="1">
    <source>
        <dbReference type="EMBL" id="QHC35178.1"/>
    </source>
</evidence>
<dbReference type="EMBL" id="CP041348">
    <property type="protein sequence ID" value="QHC35178.1"/>
    <property type="molecule type" value="Genomic_DNA"/>
</dbReference>
<dbReference type="AlphaFoldDB" id="A0A857FLN4"/>
<dbReference type="SUPFAM" id="SSF53187">
    <property type="entry name" value="Zn-dependent exopeptidases"/>
    <property type="match status" value="1"/>
</dbReference>
<organism evidence="1 2">
    <name type="scientific">Komagataeibacter xylinus</name>
    <name type="common">Gluconacetobacter xylinus</name>
    <dbReference type="NCBI Taxonomy" id="28448"/>
    <lineage>
        <taxon>Bacteria</taxon>
        <taxon>Pseudomonadati</taxon>
        <taxon>Pseudomonadota</taxon>
        <taxon>Alphaproteobacteria</taxon>
        <taxon>Acetobacterales</taxon>
        <taxon>Acetobacteraceae</taxon>
        <taxon>Komagataeibacter</taxon>
    </lineage>
</organism>
<dbReference type="Proteomes" id="UP000464674">
    <property type="component" value="Chromosome"/>
</dbReference>